<keyword evidence="4" id="KW-0418">Kinase</keyword>
<evidence type="ECO:0000256" key="1">
    <source>
        <dbReference type="ARBA" id="ARBA00022527"/>
    </source>
</evidence>
<comment type="caution">
    <text evidence="8">The sequence shown here is derived from an EMBL/GenBank/DDBJ whole genome shotgun (WGS) entry which is preliminary data.</text>
</comment>
<name>A0AAV6IKG0_9ERIC</name>
<evidence type="ECO:0000256" key="6">
    <source>
        <dbReference type="SAM" id="MobiDB-lite"/>
    </source>
</evidence>
<keyword evidence="5" id="KW-0067">ATP-binding</keyword>
<dbReference type="GO" id="GO:0004674">
    <property type="term" value="F:protein serine/threonine kinase activity"/>
    <property type="evidence" value="ECO:0007669"/>
    <property type="project" value="UniProtKB-KW"/>
</dbReference>
<feature type="transmembrane region" description="Helical" evidence="7">
    <location>
        <begin position="47"/>
        <end position="67"/>
    </location>
</feature>
<proteinExistence type="predicted"/>
<feature type="region of interest" description="Disordered" evidence="6">
    <location>
        <begin position="1"/>
        <end position="41"/>
    </location>
</feature>
<accession>A0AAV6IKG0</accession>
<evidence type="ECO:0000313" key="8">
    <source>
        <dbReference type="EMBL" id="KAG5527942.1"/>
    </source>
</evidence>
<keyword evidence="3" id="KW-0547">Nucleotide-binding</keyword>
<evidence type="ECO:0000256" key="7">
    <source>
        <dbReference type="SAM" id="Phobius"/>
    </source>
</evidence>
<organism evidence="8 9">
    <name type="scientific">Rhododendron griersonianum</name>
    <dbReference type="NCBI Taxonomy" id="479676"/>
    <lineage>
        <taxon>Eukaryota</taxon>
        <taxon>Viridiplantae</taxon>
        <taxon>Streptophyta</taxon>
        <taxon>Embryophyta</taxon>
        <taxon>Tracheophyta</taxon>
        <taxon>Spermatophyta</taxon>
        <taxon>Magnoliopsida</taxon>
        <taxon>eudicotyledons</taxon>
        <taxon>Gunneridae</taxon>
        <taxon>Pentapetalae</taxon>
        <taxon>asterids</taxon>
        <taxon>Ericales</taxon>
        <taxon>Ericaceae</taxon>
        <taxon>Ericoideae</taxon>
        <taxon>Rhodoreae</taxon>
        <taxon>Rhododendron</taxon>
    </lineage>
</organism>
<keyword evidence="7" id="KW-1133">Transmembrane helix</keyword>
<dbReference type="GO" id="GO:0005886">
    <property type="term" value="C:plasma membrane"/>
    <property type="evidence" value="ECO:0007669"/>
    <property type="project" value="TreeGrafter"/>
</dbReference>
<dbReference type="Gene3D" id="3.30.200.20">
    <property type="entry name" value="Phosphorylase Kinase, domain 1"/>
    <property type="match status" value="1"/>
</dbReference>
<dbReference type="EMBL" id="JACTNZ010000010">
    <property type="protein sequence ID" value="KAG5527942.1"/>
    <property type="molecule type" value="Genomic_DNA"/>
</dbReference>
<reference evidence="8" key="1">
    <citation type="submission" date="2020-08" db="EMBL/GenBank/DDBJ databases">
        <title>Plant Genome Project.</title>
        <authorList>
            <person name="Zhang R.-G."/>
        </authorList>
    </citation>
    <scope>NUCLEOTIDE SEQUENCE</scope>
    <source>
        <strain evidence="8">WSP0</strain>
        <tissue evidence="8">Leaf</tissue>
    </source>
</reference>
<evidence type="ECO:0000256" key="4">
    <source>
        <dbReference type="ARBA" id="ARBA00022777"/>
    </source>
</evidence>
<keyword evidence="7" id="KW-0472">Membrane</keyword>
<evidence type="ECO:0000256" key="5">
    <source>
        <dbReference type="ARBA" id="ARBA00022840"/>
    </source>
</evidence>
<keyword evidence="2" id="KW-0808">Transferase</keyword>
<evidence type="ECO:0000256" key="2">
    <source>
        <dbReference type="ARBA" id="ARBA00022679"/>
    </source>
</evidence>
<gene>
    <name evidence="8" type="ORF">RHGRI_028763</name>
</gene>
<sequence length="226" mass="24179">MDPVHEDWINNPQEIDMDISSPAPEVGPAADEGGLGGGGGGGKQRSVVVGVGVSFVGIVGMVGLIWWRWRGEGGKNGEEREETVMMSEDMGVRPLLYDLEVLVAATDNFSPANRIGGGAFGSVYRTMSLEQEGRLMELVDVTMGSFPRNDVLRCIRIGLLCCQESVQDRPMMSSALVMLTDNLVTLPAGGRLGYQDPRDNTIIPNPGINPASCTRNSITLSLANGR</sequence>
<keyword evidence="9" id="KW-1185">Reference proteome</keyword>
<dbReference type="AlphaFoldDB" id="A0AAV6IKG0"/>
<evidence type="ECO:0000313" key="9">
    <source>
        <dbReference type="Proteomes" id="UP000823749"/>
    </source>
</evidence>
<keyword evidence="1" id="KW-0723">Serine/threonine-protein kinase</keyword>
<protein>
    <submittedName>
        <fullName evidence="8">Uncharacterized protein</fullName>
    </submittedName>
</protein>
<dbReference type="GO" id="GO:0005524">
    <property type="term" value="F:ATP binding"/>
    <property type="evidence" value="ECO:0007669"/>
    <property type="project" value="UniProtKB-KW"/>
</dbReference>
<evidence type="ECO:0000256" key="3">
    <source>
        <dbReference type="ARBA" id="ARBA00022741"/>
    </source>
</evidence>
<dbReference type="PANTHER" id="PTHR27002">
    <property type="entry name" value="RECEPTOR-LIKE SERINE/THREONINE-PROTEIN KINASE SD1-8"/>
    <property type="match status" value="1"/>
</dbReference>
<dbReference type="Proteomes" id="UP000823749">
    <property type="component" value="Chromosome 10"/>
</dbReference>
<keyword evidence="7" id="KW-0812">Transmembrane</keyword>